<keyword evidence="3 10" id="KW-0436">Ligase</keyword>
<evidence type="ECO:0000256" key="5">
    <source>
        <dbReference type="ARBA" id="ARBA00022840"/>
    </source>
</evidence>
<evidence type="ECO:0000256" key="3">
    <source>
        <dbReference type="ARBA" id="ARBA00022598"/>
    </source>
</evidence>
<protein>
    <recommendedName>
        <fullName evidence="2 9">Arginine--tRNA ligase</fullName>
        <ecNumber evidence="2 9">6.1.1.19</ecNumber>
    </recommendedName>
</protein>
<name>A0A2H0B5R2_9BACT</name>
<reference evidence="13 14" key="1">
    <citation type="submission" date="2017-09" db="EMBL/GenBank/DDBJ databases">
        <title>Depth-based differentiation of microbial function through sediment-hosted aquifers and enrichment of novel symbionts in the deep terrestrial subsurface.</title>
        <authorList>
            <person name="Probst A.J."/>
            <person name="Ladd B."/>
            <person name="Jarett J.K."/>
            <person name="Geller-Mcgrath D.E."/>
            <person name="Sieber C.M."/>
            <person name="Emerson J.B."/>
            <person name="Anantharaman K."/>
            <person name="Thomas B.C."/>
            <person name="Malmstrom R."/>
            <person name="Stieglmeier M."/>
            <person name="Klingl A."/>
            <person name="Woyke T."/>
            <person name="Ryan C.M."/>
            <person name="Banfield J.F."/>
        </authorList>
    </citation>
    <scope>NUCLEOTIDE SEQUENCE [LARGE SCALE GENOMIC DNA]</scope>
    <source>
        <strain evidence="13">CG23_combo_of_CG06-09_8_20_14_all_47_9</strain>
    </source>
</reference>
<feature type="domain" description="Arginyl tRNA synthetase N-terminal" evidence="12">
    <location>
        <begin position="3"/>
        <end position="79"/>
    </location>
</feature>
<dbReference type="EC" id="6.1.1.19" evidence="2 9"/>
<dbReference type="SMART" id="SM00836">
    <property type="entry name" value="DALR_1"/>
    <property type="match status" value="1"/>
</dbReference>
<dbReference type="SUPFAM" id="SSF52374">
    <property type="entry name" value="Nucleotidylyl transferase"/>
    <property type="match status" value="1"/>
</dbReference>
<dbReference type="InterPro" id="IPR001278">
    <property type="entry name" value="Arg-tRNA-ligase"/>
</dbReference>
<comment type="catalytic activity">
    <reaction evidence="8">
        <text>tRNA(Arg) + L-arginine + ATP = L-arginyl-tRNA(Arg) + AMP + diphosphate</text>
        <dbReference type="Rhea" id="RHEA:20301"/>
        <dbReference type="Rhea" id="RHEA-COMP:9658"/>
        <dbReference type="Rhea" id="RHEA-COMP:9673"/>
        <dbReference type="ChEBI" id="CHEBI:30616"/>
        <dbReference type="ChEBI" id="CHEBI:32682"/>
        <dbReference type="ChEBI" id="CHEBI:33019"/>
        <dbReference type="ChEBI" id="CHEBI:78442"/>
        <dbReference type="ChEBI" id="CHEBI:78513"/>
        <dbReference type="ChEBI" id="CHEBI:456215"/>
        <dbReference type="EC" id="6.1.1.19"/>
    </reaction>
</comment>
<sequence length="552" mass="61826">MKQIIEAAIKKVLIDLKLKPVNFSVEHPENMSWGDFSTNAGIITHQPQEICDRLKTEPTLAKIASKIDVAGAGFINISIQIPVLITQVNQVLKDGVTRLRQGFGGRRKIMVEFAHPNTHKEMHIGHMRTLIVGEALARILTAAGAQVFRANYQGDIGPHVAKSIWGTEKILTEEKSSWQQAEKLSLTEKAHLLGRGYVRGNQDYEANKKEMDRLNVKIYAHDKNIESVYRQTRKWSLDYYASFYERFGTKYDRLFFESEVAGPGKQSVLNNLGQVFKKSDGAVVFPGENYGLHTRVFVTQDGNPTYEAKDMGLAPLQFKVFPFDRCIHVVANEQTGYFQVIIKALELLDKKFIGREYHLSMGMVNLIGKKISSRTGEIITVDGLLEKVKENLKSLAKNQEALEAVTVGAVKYSVLKTGCQQDVAFDIKKTVSLDGNSGPYLQYTYARAKSVLEKAGVSGKVRPCWYSDEVGPSAILLLRTLYRFEEVVVQAAQELAPNLIANFIYDVAQKFNGFYNKHKIVGNDFRLWLTGATAGIIKRGLNLLGIDAPEKM</sequence>
<accession>A0A2H0B5R2</accession>
<dbReference type="InterPro" id="IPR009080">
    <property type="entry name" value="tRNAsynth_Ia_anticodon-bd"/>
</dbReference>
<evidence type="ECO:0000256" key="4">
    <source>
        <dbReference type="ARBA" id="ARBA00022741"/>
    </source>
</evidence>
<evidence type="ECO:0000259" key="12">
    <source>
        <dbReference type="SMART" id="SM01016"/>
    </source>
</evidence>
<dbReference type="Pfam" id="PF05746">
    <property type="entry name" value="DALR_1"/>
    <property type="match status" value="1"/>
</dbReference>
<evidence type="ECO:0000313" key="14">
    <source>
        <dbReference type="Proteomes" id="UP000231081"/>
    </source>
</evidence>
<organism evidence="13 14">
    <name type="scientific">Candidatus Beckwithbacteria bacterium CG23_combo_of_CG06-09_8_20_14_all_47_9</name>
    <dbReference type="NCBI Taxonomy" id="1974498"/>
    <lineage>
        <taxon>Bacteria</taxon>
        <taxon>Candidatus Beckwithiibacteriota</taxon>
    </lineage>
</organism>
<evidence type="ECO:0000256" key="2">
    <source>
        <dbReference type="ARBA" id="ARBA00012837"/>
    </source>
</evidence>
<evidence type="ECO:0000256" key="7">
    <source>
        <dbReference type="ARBA" id="ARBA00023146"/>
    </source>
</evidence>
<dbReference type="InterPro" id="IPR036695">
    <property type="entry name" value="Arg-tRNA-synth_N_sf"/>
</dbReference>
<dbReference type="Proteomes" id="UP000231081">
    <property type="component" value="Unassembled WGS sequence"/>
</dbReference>
<dbReference type="SUPFAM" id="SSF47323">
    <property type="entry name" value="Anticodon-binding domain of a subclass of class I aminoacyl-tRNA synthetases"/>
    <property type="match status" value="1"/>
</dbReference>
<comment type="similarity">
    <text evidence="1 10">Belongs to the class-I aminoacyl-tRNA synthetase family.</text>
</comment>
<evidence type="ECO:0000256" key="1">
    <source>
        <dbReference type="ARBA" id="ARBA00005594"/>
    </source>
</evidence>
<dbReference type="InterPro" id="IPR035684">
    <property type="entry name" value="ArgRS_core"/>
</dbReference>
<dbReference type="Gene3D" id="3.30.1360.70">
    <property type="entry name" value="Arginyl tRNA synthetase N-terminal domain"/>
    <property type="match status" value="1"/>
</dbReference>
<dbReference type="InterPro" id="IPR005148">
    <property type="entry name" value="Arg-tRNA-synth_N"/>
</dbReference>
<dbReference type="InterPro" id="IPR008909">
    <property type="entry name" value="DALR_anticod-bd"/>
</dbReference>
<dbReference type="NCBIfam" id="TIGR00456">
    <property type="entry name" value="argS"/>
    <property type="match status" value="1"/>
</dbReference>
<dbReference type="Gene3D" id="1.10.730.10">
    <property type="entry name" value="Isoleucyl-tRNA Synthetase, Domain 1"/>
    <property type="match status" value="1"/>
</dbReference>
<dbReference type="Pfam" id="PF00750">
    <property type="entry name" value="tRNA-synt_1d"/>
    <property type="match status" value="1"/>
</dbReference>
<evidence type="ECO:0000256" key="8">
    <source>
        <dbReference type="ARBA" id="ARBA00049339"/>
    </source>
</evidence>
<dbReference type="PANTHER" id="PTHR11956">
    <property type="entry name" value="ARGINYL-TRNA SYNTHETASE"/>
    <property type="match status" value="1"/>
</dbReference>
<dbReference type="GO" id="GO:0004814">
    <property type="term" value="F:arginine-tRNA ligase activity"/>
    <property type="evidence" value="ECO:0007669"/>
    <property type="project" value="UniProtKB-UniRule"/>
</dbReference>
<proteinExistence type="inferred from homology"/>
<dbReference type="GO" id="GO:0006420">
    <property type="term" value="P:arginyl-tRNA aminoacylation"/>
    <property type="evidence" value="ECO:0007669"/>
    <property type="project" value="UniProtKB-UniRule"/>
</dbReference>
<comment type="caution">
    <text evidence="13">The sequence shown here is derived from an EMBL/GenBank/DDBJ whole genome shotgun (WGS) entry which is preliminary data.</text>
</comment>
<feature type="domain" description="DALR anticodon binding" evidence="11">
    <location>
        <begin position="441"/>
        <end position="552"/>
    </location>
</feature>
<gene>
    <name evidence="13" type="primary">argS</name>
    <name evidence="13" type="ORF">COX09_02295</name>
</gene>
<evidence type="ECO:0000256" key="6">
    <source>
        <dbReference type="ARBA" id="ARBA00022917"/>
    </source>
</evidence>
<keyword evidence="5 10" id="KW-0067">ATP-binding</keyword>
<dbReference type="Pfam" id="PF03485">
    <property type="entry name" value="Arg_tRNA_synt_N"/>
    <property type="match status" value="1"/>
</dbReference>
<evidence type="ECO:0000256" key="10">
    <source>
        <dbReference type="RuleBase" id="RU363038"/>
    </source>
</evidence>
<dbReference type="SUPFAM" id="SSF55190">
    <property type="entry name" value="Arginyl-tRNA synthetase (ArgRS), N-terminal 'additional' domain"/>
    <property type="match status" value="1"/>
</dbReference>
<dbReference type="EMBL" id="PCSQ01000060">
    <property type="protein sequence ID" value="PIP52308.1"/>
    <property type="molecule type" value="Genomic_DNA"/>
</dbReference>
<keyword evidence="4 10" id="KW-0547">Nucleotide-binding</keyword>
<dbReference type="Gene3D" id="3.40.50.620">
    <property type="entry name" value="HUPs"/>
    <property type="match status" value="1"/>
</dbReference>
<evidence type="ECO:0000259" key="11">
    <source>
        <dbReference type="SMART" id="SM00836"/>
    </source>
</evidence>
<evidence type="ECO:0000256" key="9">
    <source>
        <dbReference type="NCBIfam" id="TIGR00456"/>
    </source>
</evidence>
<keyword evidence="7 10" id="KW-0030">Aminoacyl-tRNA synthetase</keyword>
<dbReference type="InterPro" id="IPR014729">
    <property type="entry name" value="Rossmann-like_a/b/a_fold"/>
</dbReference>
<dbReference type="PRINTS" id="PR01038">
    <property type="entry name" value="TRNASYNTHARG"/>
</dbReference>
<dbReference type="AlphaFoldDB" id="A0A2H0B5R2"/>
<dbReference type="PANTHER" id="PTHR11956:SF5">
    <property type="entry name" value="ARGININE--TRNA LIGASE, CYTOPLASMIC"/>
    <property type="match status" value="1"/>
</dbReference>
<dbReference type="SMART" id="SM01016">
    <property type="entry name" value="Arg_tRNA_synt_N"/>
    <property type="match status" value="1"/>
</dbReference>
<dbReference type="GO" id="GO:0005524">
    <property type="term" value="F:ATP binding"/>
    <property type="evidence" value="ECO:0007669"/>
    <property type="project" value="UniProtKB-KW"/>
</dbReference>
<keyword evidence="6 10" id="KW-0648">Protein biosynthesis</keyword>
<dbReference type="GO" id="GO:0005737">
    <property type="term" value="C:cytoplasm"/>
    <property type="evidence" value="ECO:0007669"/>
    <property type="project" value="UniProtKB-UniRule"/>
</dbReference>
<evidence type="ECO:0000313" key="13">
    <source>
        <dbReference type="EMBL" id="PIP52308.1"/>
    </source>
</evidence>